<comment type="caution">
    <text evidence="1">The sequence shown here is derived from an EMBL/GenBank/DDBJ whole genome shotgun (WGS) entry which is preliminary data.</text>
</comment>
<dbReference type="AlphaFoldDB" id="A0A644XP42"/>
<dbReference type="EMBL" id="VSSQ01002896">
    <property type="protein sequence ID" value="MPM17970.1"/>
    <property type="molecule type" value="Genomic_DNA"/>
</dbReference>
<gene>
    <name evidence="1" type="ORF">SDC9_64370</name>
</gene>
<reference evidence="1" key="1">
    <citation type="submission" date="2019-08" db="EMBL/GenBank/DDBJ databases">
        <authorList>
            <person name="Kucharzyk K."/>
            <person name="Murdoch R.W."/>
            <person name="Higgins S."/>
            <person name="Loffler F."/>
        </authorList>
    </citation>
    <scope>NUCLEOTIDE SEQUENCE</scope>
</reference>
<protein>
    <recommendedName>
        <fullName evidence="2">DUF2892 domain-containing protein</fullName>
    </recommendedName>
</protein>
<sequence length="152" mass="17065">MRKRVLPPTAKKVAMNTCCKVNAAIRNQAVCSIDTYVDSGEAILTDKVKQLSKEWDTERFFEANAASCVLLSSIIGLQKKNSYWFAFTGTIGSFLLLHALQGWCPSLPLIRKLGVRTAEEIFQEKTVYKMLRGDFAQNTNDADELLKIAEKE</sequence>
<dbReference type="Gene3D" id="6.10.140.1340">
    <property type="match status" value="1"/>
</dbReference>
<evidence type="ECO:0008006" key="2">
    <source>
        <dbReference type="Google" id="ProtNLM"/>
    </source>
</evidence>
<evidence type="ECO:0000313" key="1">
    <source>
        <dbReference type="EMBL" id="MPM17970.1"/>
    </source>
</evidence>
<name>A0A644XP42_9ZZZZ</name>
<organism evidence="1">
    <name type="scientific">bioreactor metagenome</name>
    <dbReference type="NCBI Taxonomy" id="1076179"/>
    <lineage>
        <taxon>unclassified sequences</taxon>
        <taxon>metagenomes</taxon>
        <taxon>ecological metagenomes</taxon>
    </lineage>
</organism>
<proteinExistence type="predicted"/>
<accession>A0A644XP42</accession>